<evidence type="ECO:0000313" key="11">
    <source>
        <dbReference type="EMBL" id="MBB3892486.1"/>
    </source>
</evidence>
<keyword evidence="6 9" id="KW-0862">Zinc</keyword>
<proteinExistence type="inferred from homology"/>
<dbReference type="Proteomes" id="UP000530564">
    <property type="component" value="Unassembled WGS sequence"/>
</dbReference>
<accession>A0A840A1K7</accession>
<dbReference type="GO" id="GO:0008616">
    <property type="term" value="P:tRNA queuosine(34) biosynthetic process"/>
    <property type="evidence" value="ECO:0007669"/>
    <property type="project" value="UniProtKB-KW"/>
</dbReference>
<dbReference type="EC" id="4.-.-.-" evidence="9"/>
<protein>
    <recommendedName>
        <fullName evidence="4 9">6-carboxy-5,6,7,8-tetrahydropterin synthase</fullName>
        <ecNumber evidence="9">4.-.-.-</ecNumber>
    </recommendedName>
</protein>
<dbReference type="SUPFAM" id="SSF55620">
    <property type="entry name" value="Tetrahydrobiopterin biosynthesis enzymes-like"/>
    <property type="match status" value="1"/>
</dbReference>
<evidence type="ECO:0000256" key="9">
    <source>
        <dbReference type="PIRNR" id="PIRNR006113"/>
    </source>
</evidence>
<dbReference type="PANTHER" id="PTHR12589:SF7">
    <property type="entry name" value="6-PYRUVOYL TETRAHYDROBIOPTERIN SYNTHASE"/>
    <property type="match status" value="1"/>
</dbReference>
<reference evidence="11 12" key="1">
    <citation type="submission" date="2020-08" db="EMBL/GenBank/DDBJ databases">
        <title>Genomic Encyclopedia of Type Strains, Phase IV (KMG-IV): sequencing the most valuable type-strain genomes for metagenomic binning, comparative biology and taxonomic classification.</title>
        <authorList>
            <person name="Goeker M."/>
        </authorList>
    </citation>
    <scope>NUCLEOTIDE SEQUENCE [LARGE SCALE GENOMIC DNA]</scope>
    <source>
        <strain evidence="11 12">DSM 21793</strain>
    </source>
</reference>
<name>A0A840A1K7_9CAUL</name>
<dbReference type="InterPro" id="IPR038418">
    <property type="entry name" value="6-PTP_synth/QueD_sf"/>
</dbReference>
<feature type="binding site" evidence="10">
    <location>
        <position position="18"/>
    </location>
    <ligand>
        <name>Zn(2+)</name>
        <dbReference type="ChEBI" id="CHEBI:29105"/>
    </ligand>
</feature>
<organism evidence="11 12">
    <name type="scientific">Phenylobacterium haematophilum</name>
    <dbReference type="NCBI Taxonomy" id="98513"/>
    <lineage>
        <taxon>Bacteria</taxon>
        <taxon>Pseudomonadati</taxon>
        <taxon>Pseudomonadota</taxon>
        <taxon>Alphaproteobacteria</taxon>
        <taxon>Caulobacterales</taxon>
        <taxon>Caulobacteraceae</taxon>
        <taxon>Phenylobacterium</taxon>
    </lineage>
</organism>
<comment type="function">
    <text evidence="1">Catalyzes the conversion of 7,8-dihydroneopterin triphosphate (H2NTP) to 6-carboxy-5,6,7,8-tetrahydropterin (CPH4) and acetaldehyde.</text>
</comment>
<keyword evidence="9" id="KW-0671">Queuosine biosynthesis</keyword>
<comment type="similarity">
    <text evidence="3 9">Belongs to the PTPS family. QueD subfamily.</text>
</comment>
<evidence type="ECO:0000256" key="2">
    <source>
        <dbReference type="ARBA" id="ARBA00005061"/>
    </source>
</evidence>
<dbReference type="Gene3D" id="3.30.479.10">
    <property type="entry name" value="6-pyruvoyl tetrahydropterin synthase/QueD"/>
    <property type="match status" value="1"/>
</dbReference>
<keyword evidence="12" id="KW-1185">Reference proteome</keyword>
<dbReference type="AlphaFoldDB" id="A0A840A1K7"/>
<evidence type="ECO:0000256" key="6">
    <source>
        <dbReference type="ARBA" id="ARBA00022833"/>
    </source>
</evidence>
<evidence type="ECO:0000256" key="7">
    <source>
        <dbReference type="ARBA" id="ARBA00023239"/>
    </source>
</evidence>
<evidence type="ECO:0000256" key="5">
    <source>
        <dbReference type="ARBA" id="ARBA00022723"/>
    </source>
</evidence>
<comment type="caution">
    <text evidence="11">The sequence shown here is derived from an EMBL/GenBank/DDBJ whole genome shotgun (WGS) entry which is preliminary data.</text>
</comment>
<comment type="pathway">
    <text evidence="2 9">Purine metabolism; 7-cyano-7-deazaguanine biosynthesis.</text>
</comment>
<keyword evidence="7 9" id="KW-0456">Lyase</keyword>
<dbReference type="GO" id="GO:0046872">
    <property type="term" value="F:metal ion binding"/>
    <property type="evidence" value="ECO:0007669"/>
    <property type="project" value="UniProtKB-KW"/>
</dbReference>
<sequence>MTQPIFEITKAATFDAAHYFPEGPEHRPYNNLHGHSFKVEATVRGAPQEPVGWVVDLADLDGELKAVAAELDHGLLNEKPGLERPTLEHICLYFAERLQPKFPGLSRIVVSRPTIGESCAMAVPGA</sequence>
<comment type="catalytic activity">
    <reaction evidence="8 9">
        <text>7,8-dihydroneopterin 3'-triphosphate + H2O = 6-carboxy-5,6,7,8-tetrahydropterin + triphosphate + acetaldehyde + 2 H(+)</text>
        <dbReference type="Rhea" id="RHEA:27966"/>
        <dbReference type="ChEBI" id="CHEBI:15343"/>
        <dbReference type="ChEBI" id="CHEBI:15377"/>
        <dbReference type="ChEBI" id="CHEBI:15378"/>
        <dbReference type="ChEBI" id="CHEBI:18036"/>
        <dbReference type="ChEBI" id="CHEBI:58462"/>
        <dbReference type="ChEBI" id="CHEBI:61032"/>
        <dbReference type="EC" id="4.1.2.50"/>
    </reaction>
</comment>
<evidence type="ECO:0000256" key="10">
    <source>
        <dbReference type="PIRSR" id="PIRSR006113-2"/>
    </source>
</evidence>
<keyword evidence="5 9" id="KW-0479">Metal-binding</keyword>
<evidence type="ECO:0000313" key="12">
    <source>
        <dbReference type="Proteomes" id="UP000530564"/>
    </source>
</evidence>
<evidence type="ECO:0000256" key="4">
    <source>
        <dbReference type="ARBA" id="ARBA00018141"/>
    </source>
</evidence>
<feature type="binding site" evidence="10">
    <location>
        <position position="33"/>
    </location>
    <ligand>
        <name>Zn(2+)</name>
        <dbReference type="ChEBI" id="CHEBI:29105"/>
    </ligand>
</feature>
<dbReference type="UniPathway" id="UPA00391"/>
<evidence type="ECO:0000256" key="1">
    <source>
        <dbReference type="ARBA" id="ARBA00002285"/>
    </source>
</evidence>
<dbReference type="GO" id="GO:0070497">
    <property type="term" value="F:6-carboxytetrahydropterin synthase activity"/>
    <property type="evidence" value="ECO:0007669"/>
    <property type="project" value="UniProtKB-EC"/>
</dbReference>
<feature type="binding site" evidence="10">
    <location>
        <position position="35"/>
    </location>
    <ligand>
        <name>Zn(2+)</name>
        <dbReference type="ChEBI" id="CHEBI:29105"/>
    </ligand>
</feature>
<dbReference type="PANTHER" id="PTHR12589">
    <property type="entry name" value="PYRUVOYL TETRAHYDROBIOPTERIN SYNTHASE"/>
    <property type="match status" value="1"/>
</dbReference>
<evidence type="ECO:0000256" key="3">
    <source>
        <dbReference type="ARBA" id="ARBA00008900"/>
    </source>
</evidence>
<dbReference type="InterPro" id="IPR007115">
    <property type="entry name" value="6-PTP_synth/QueD"/>
</dbReference>
<dbReference type="Pfam" id="PF01242">
    <property type="entry name" value="PTPS"/>
    <property type="match status" value="1"/>
</dbReference>
<comment type="cofactor">
    <cofactor evidence="9 10">
        <name>Zn(2+)</name>
        <dbReference type="ChEBI" id="CHEBI:29105"/>
    </cofactor>
    <text evidence="9 10">Binds 1 zinc ion per subunit.</text>
</comment>
<dbReference type="PIRSF" id="PIRSF006113">
    <property type="entry name" value="PTP_synth"/>
    <property type="match status" value="1"/>
</dbReference>
<dbReference type="EMBL" id="JACIDK010000004">
    <property type="protein sequence ID" value="MBB3892486.1"/>
    <property type="molecule type" value="Genomic_DNA"/>
</dbReference>
<dbReference type="RefSeq" id="WP_183774808.1">
    <property type="nucleotide sequence ID" value="NZ_JACIDK010000004.1"/>
</dbReference>
<gene>
    <name evidence="11" type="ORF">GGQ61_003219</name>
</gene>
<evidence type="ECO:0000256" key="8">
    <source>
        <dbReference type="ARBA" id="ARBA00048807"/>
    </source>
</evidence>